<evidence type="ECO:0000256" key="1">
    <source>
        <dbReference type="SAM" id="SignalP"/>
    </source>
</evidence>
<dbReference type="RefSeq" id="XP_003106685.2">
    <property type="nucleotide sequence ID" value="XM_003106637.2"/>
</dbReference>
<dbReference type="EMBL" id="WUAV01000006">
    <property type="protein sequence ID" value="KAF1746910.1"/>
    <property type="molecule type" value="Genomic_DNA"/>
</dbReference>
<feature type="chain" id="PRO_5025607995" description="Domain of unknown function DX domain-containing protein" evidence="1">
    <location>
        <begin position="20"/>
        <end position="140"/>
    </location>
</feature>
<keyword evidence="1" id="KW-0732">Signal</keyword>
<evidence type="ECO:0008006" key="4">
    <source>
        <dbReference type="Google" id="ProtNLM"/>
    </source>
</evidence>
<evidence type="ECO:0000313" key="3">
    <source>
        <dbReference type="Proteomes" id="UP000483820"/>
    </source>
</evidence>
<proteinExistence type="predicted"/>
<protein>
    <recommendedName>
        <fullName evidence="4">Domain of unknown function DX domain-containing protein</fullName>
    </recommendedName>
</protein>
<name>A0A6A5FW53_CAERE</name>
<dbReference type="GeneID" id="9809224"/>
<evidence type="ECO:0000313" key="2">
    <source>
        <dbReference type="EMBL" id="KAF1746910.1"/>
    </source>
</evidence>
<dbReference type="Proteomes" id="UP000483820">
    <property type="component" value="Chromosome X"/>
</dbReference>
<reference evidence="2 3" key="1">
    <citation type="submission" date="2019-12" db="EMBL/GenBank/DDBJ databases">
        <title>Chromosome-level assembly of the Caenorhabditis remanei genome.</title>
        <authorList>
            <person name="Teterina A.A."/>
            <person name="Willis J.H."/>
            <person name="Phillips P.C."/>
        </authorList>
    </citation>
    <scope>NUCLEOTIDE SEQUENCE [LARGE SCALE GENOMIC DNA]</scope>
    <source>
        <strain evidence="2 3">PX506</strain>
        <tissue evidence="2">Whole organism</tissue>
    </source>
</reference>
<organism evidence="2 3">
    <name type="scientific">Caenorhabditis remanei</name>
    <name type="common">Caenorhabditis vulgaris</name>
    <dbReference type="NCBI Taxonomy" id="31234"/>
    <lineage>
        <taxon>Eukaryota</taxon>
        <taxon>Metazoa</taxon>
        <taxon>Ecdysozoa</taxon>
        <taxon>Nematoda</taxon>
        <taxon>Chromadorea</taxon>
        <taxon>Rhabditida</taxon>
        <taxon>Rhabditina</taxon>
        <taxon>Rhabditomorpha</taxon>
        <taxon>Rhabditoidea</taxon>
        <taxon>Rhabditidae</taxon>
        <taxon>Peloderinae</taxon>
        <taxon>Caenorhabditis</taxon>
    </lineage>
</organism>
<dbReference type="KEGG" id="crq:GCK72_023368"/>
<dbReference type="CTD" id="9809224"/>
<sequence length="140" mass="15940">MNSIVCAAIFILVAASVESKRDVRCFPPVNIYSSHGCVQDATSQNPNFDCLGGHFVRTAGISMPCETDHDCFSNMEPNEWCYSEKHGYQWTTAGCHCDMKLKSCIVQRFDKSYNEIQWAFCTPRNRFKCELIDHCSPPRN</sequence>
<gene>
    <name evidence="2" type="ORF">GCK72_023368</name>
</gene>
<accession>A0A6A5FW53</accession>
<feature type="signal peptide" evidence="1">
    <location>
        <begin position="1"/>
        <end position="19"/>
    </location>
</feature>
<dbReference type="InterPro" id="IPR008451">
    <property type="entry name" value="Chromadorea_ALT"/>
</dbReference>
<comment type="caution">
    <text evidence="2">The sequence shown here is derived from an EMBL/GenBank/DDBJ whole genome shotgun (WGS) entry which is preliminary data.</text>
</comment>
<dbReference type="AlphaFoldDB" id="A0A6A5FW53"/>
<dbReference type="Pfam" id="PF05535">
    <property type="entry name" value="Chromadorea_ALT"/>
    <property type="match status" value="1"/>
</dbReference>